<dbReference type="InterPro" id="IPR001646">
    <property type="entry name" value="5peptide_repeat"/>
</dbReference>
<dbReference type="PANTHER" id="PTHR47485:SF1">
    <property type="entry name" value="THYLAKOID LUMENAL 17.4 KDA PROTEIN, CHLOROPLASTIC"/>
    <property type="match status" value="1"/>
</dbReference>
<dbReference type="AlphaFoldDB" id="A0A645ATP4"/>
<sequence length="216" mass="24878">MNRTMATNKTTTGNFNYNNIEKKDKNFMYKNLERSNCYNCDFTASIFDFVSFRGAHFKATNFFKCSFKYAEFIGTNLKDSDFRNSVFENAIFDSVKLEGANFKDAKFVNTIFLSTDISKAKKLTANTPGIRIFEEMPKLEISDELKAAILTAMENKYVKKSRVLDTKDGGLNTLNIMLLLENFTEETIITGLKLIVTKLDREFYTLSYIIKFLKTI</sequence>
<dbReference type="PANTHER" id="PTHR47485">
    <property type="entry name" value="THYLAKOID LUMENAL 17.4 KDA PROTEIN, CHLOROPLASTIC"/>
    <property type="match status" value="1"/>
</dbReference>
<gene>
    <name evidence="2" type="ORF">SDC9_103296</name>
</gene>
<reference evidence="2" key="1">
    <citation type="submission" date="2019-08" db="EMBL/GenBank/DDBJ databases">
        <authorList>
            <person name="Kucharzyk K."/>
            <person name="Murdoch R.W."/>
            <person name="Higgins S."/>
            <person name="Loffler F."/>
        </authorList>
    </citation>
    <scope>NUCLEOTIDE SEQUENCE</scope>
</reference>
<organism evidence="2">
    <name type="scientific">bioreactor metagenome</name>
    <dbReference type="NCBI Taxonomy" id="1076179"/>
    <lineage>
        <taxon>unclassified sequences</taxon>
        <taxon>metagenomes</taxon>
        <taxon>ecological metagenomes</taxon>
    </lineage>
</organism>
<dbReference type="EMBL" id="VSSQ01015780">
    <property type="protein sequence ID" value="MPM56490.1"/>
    <property type="molecule type" value="Genomic_DNA"/>
</dbReference>
<comment type="caution">
    <text evidence="2">The sequence shown here is derived from an EMBL/GenBank/DDBJ whole genome shotgun (WGS) entry which is preliminary data.</text>
</comment>
<keyword evidence="1" id="KW-0677">Repeat</keyword>
<dbReference type="Gene3D" id="2.160.20.80">
    <property type="entry name" value="E3 ubiquitin-protein ligase SopA"/>
    <property type="match status" value="1"/>
</dbReference>
<name>A0A645ATP4_9ZZZZ</name>
<evidence type="ECO:0008006" key="3">
    <source>
        <dbReference type="Google" id="ProtNLM"/>
    </source>
</evidence>
<evidence type="ECO:0000256" key="1">
    <source>
        <dbReference type="ARBA" id="ARBA00022737"/>
    </source>
</evidence>
<proteinExistence type="predicted"/>
<dbReference type="Pfam" id="PF00805">
    <property type="entry name" value="Pentapeptide"/>
    <property type="match status" value="2"/>
</dbReference>
<accession>A0A645ATP4</accession>
<evidence type="ECO:0000313" key="2">
    <source>
        <dbReference type="EMBL" id="MPM56490.1"/>
    </source>
</evidence>
<dbReference type="SUPFAM" id="SSF141571">
    <property type="entry name" value="Pentapeptide repeat-like"/>
    <property type="match status" value="1"/>
</dbReference>
<protein>
    <recommendedName>
        <fullName evidence="3">Pentapeptide repeat protein MfpA</fullName>
    </recommendedName>
</protein>